<reference evidence="1 2" key="1">
    <citation type="submission" date="2020-08" db="EMBL/GenBank/DDBJ databases">
        <title>Genomic Encyclopedia of Type Strains, Phase IV (KMG-IV): sequencing the most valuable type-strain genomes for metagenomic binning, comparative biology and taxonomic classification.</title>
        <authorList>
            <person name="Goeker M."/>
        </authorList>
    </citation>
    <scope>NUCLEOTIDE SEQUENCE [LARGE SCALE GENOMIC DNA]</scope>
    <source>
        <strain evidence="1 2">DSM 23868</strain>
    </source>
</reference>
<keyword evidence="2" id="KW-1185">Reference proteome</keyword>
<evidence type="ECO:0000313" key="2">
    <source>
        <dbReference type="Proteomes" id="UP000553980"/>
    </source>
</evidence>
<dbReference type="RefSeq" id="WP_158295691.1">
    <property type="nucleotide sequence ID" value="NZ_JACIEX010000002.1"/>
</dbReference>
<accession>A0AB34YN48</accession>
<name>A0AB34YN48_9HYPH</name>
<protein>
    <submittedName>
        <fullName evidence="1">Uncharacterized protein</fullName>
    </submittedName>
</protein>
<dbReference type="Proteomes" id="UP000553980">
    <property type="component" value="Unassembled WGS sequence"/>
</dbReference>
<comment type="caution">
    <text evidence="1">The sequence shown here is derived from an EMBL/GenBank/DDBJ whole genome shotgun (WGS) entry which is preliminary data.</text>
</comment>
<sequence length="56" mass="6348">MKVIVKESGFYGGTYYIAKTAEQEMPDAVAKQFMAPYGHQLEKPSDRQKAVRPVKE</sequence>
<dbReference type="EMBL" id="JACIEX010000002">
    <property type="protein sequence ID" value="MBB4092619.1"/>
    <property type="molecule type" value="Genomic_DNA"/>
</dbReference>
<dbReference type="AlphaFoldDB" id="A0AB34YN48"/>
<evidence type="ECO:0000313" key="1">
    <source>
        <dbReference type="EMBL" id="MBB4092619.1"/>
    </source>
</evidence>
<proteinExistence type="predicted"/>
<organism evidence="1 2">
    <name type="scientific">Brucella pecoris</name>
    <dbReference type="NCBI Taxonomy" id="867683"/>
    <lineage>
        <taxon>Bacteria</taxon>
        <taxon>Pseudomonadati</taxon>
        <taxon>Pseudomonadota</taxon>
        <taxon>Alphaproteobacteria</taxon>
        <taxon>Hyphomicrobiales</taxon>
        <taxon>Brucellaceae</taxon>
        <taxon>Brucella/Ochrobactrum group</taxon>
        <taxon>Brucella</taxon>
    </lineage>
</organism>
<gene>
    <name evidence="1" type="ORF">GGQ79_001104</name>
</gene>